<keyword evidence="2" id="KW-1185">Reference proteome</keyword>
<dbReference type="AlphaFoldDB" id="A0AAW9DW40"/>
<evidence type="ECO:0000313" key="2">
    <source>
        <dbReference type="Proteomes" id="UP001279553"/>
    </source>
</evidence>
<dbReference type="EMBL" id="JAWXYB010000018">
    <property type="protein sequence ID" value="MDX5932940.1"/>
    <property type="molecule type" value="Genomic_DNA"/>
</dbReference>
<evidence type="ECO:0008006" key="3">
    <source>
        <dbReference type="Google" id="ProtNLM"/>
    </source>
</evidence>
<dbReference type="Proteomes" id="UP001279553">
    <property type="component" value="Unassembled WGS sequence"/>
</dbReference>
<reference evidence="1 2" key="1">
    <citation type="submission" date="2023-11" db="EMBL/GenBank/DDBJ databases">
        <title>MicrobeMod: A computational toolkit for identifying prokaryotic methylation and restriction-modification with nanopore sequencing.</title>
        <authorList>
            <person name="Crits-Christoph A."/>
            <person name="Kang S.C."/>
            <person name="Lee H."/>
            <person name="Ostrov N."/>
        </authorList>
    </citation>
    <scope>NUCLEOTIDE SEQUENCE [LARGE SCALE GENOMIC DNA]</scope>
    <source>
        <strain evidence="1 2">DSMZ 700</strain>
    </source>
</reference>
<protein>
    <recommendedName>
        <fullName evidence="3">Transposase</fullName>
    </recommendedName>
</protein>
<organism evidence="1 2">
    <name type="scientific">Acidiphilium acidophilum</name>
    <name type="common">Thiobacillus acidophilus</name>
    <dbReference type="NCBI Taxonomy" id="76588"/>
    <lineage>
        <taxon>Bacteria</taxon>
        <taxon>Pseudomonadati</taxon>
        <taxon>Pseudomonadota</taxon>
        <taxon>Alphaproteobacteria</taxon>
        <taxon>Acetobacterales</taxon>
        <taxon>Acidocellaceae</taxon>
        <taxon>Acidiphilium</taxon>
    </lineage>
</organism>
<gene>
    <name evidence="1" type="ORF">SIL87_19495</name>
</gene>
<comment type="caution">
    <text evidence="1">The sequence shown here is derived from an EMBL/GenBank/DDBJ whole genome shotgun (WGS) entry which is preliminary data.</text>
</comment>
<proteinExistence type="predicted"/>
<accession>A0AAW9DW40</accession>
<sequence length="61" mass="7114">MVDMTSLSNFCGREARQADKEGFFFVKKKQKTFIDPGLGWFQRHSPKEQSFFASFCSQKEV</sequence>
<name>A0AAW9DW40_ACIAO</name>
<evidence type="ECO:0000313" key="1">
    <source>
        <dbReference type="EMBL" id="MDX5932940.1"/>
    </source>
</evidence>